<organism evidence="1 2">
    <name type="scientific">Daphnia magna</name>
    <dbReference type="NCBI Taxonomy" id="35525"/>
    <lineage>
        <taxon>Eukaryota</taxon>
        <taxon>Metazoa</taxon>
        <taxon>Ecdysozoa</taxon>
        <taxon>Arthropoda</taxon>
        <taxon>Crustacea</taxon>
        <taxon>Branchiopoda</taxon>
        <taxon>Diplostraca</taxon>
        <taxon>Cladocera</taxon>
        <taxon>Anomopoda</taxon>
        <taxon>Daphniidae</taxon>
        <taxon>Daphnia</taxon>
    </lineage>
</organism>
<reference evidence="1 2" key="1">
    <citation type="submission" date="2016-03" db="EMBL/GenBank/DDBJ databases">
        <title>EvidentialGene: Evidence-directed Construction of Genes on Genomes.</title>
        <authorList>
            <person name="Gilbert D.G."/>
            <person name="Choi J.-H."/>
            <person name="Mockaitis K."/>
            <person name="Colbourne J."/>
            <person name="Pfrender M."/>
        </authorList>
    </citation>
    <scope>NUCLEOTIDE SEQUENCE [LARGE SCALE GENOMIC DNA]</scope>
    <source>
        <strain evidence="1 2">Xinb3</strain>
        <tissue evidence="1">Complete organism</tissue>
    </source>
</reference>
<dbReference type="EMBL" id="LRGB01024686">
    <property type="protein sequence ID" value="KZR96516.1"/>
    <property type="molecule type" value="Genomic_DNA"/>
</dbReference>
<accession>A0A164E7Q1</accession>
<evidence type="ECO:0000313" key="1">
    <source>
        <dbReference type="EMBL" id="KZR96516.1"/>
    </source>
</evidence>
<dbReference type="AlphaFoldDB" id="A0A164E7Q1"/>
<feature type="non-terminal residue" evidence="1">
    <location>
        <position position="1"/>
    </location>
</feature>
<protein>
    <submittedName>
        <fullName evidence="1">Uncharacterized protein</fullName>
    </submittedName>
</protein>
<gene>
    <name evidence="1" type="ORF">APZ42_009103</name>
</gene>
<evidence type="ECO:0000313" key="2">
    <source>
        <dbReference type="Proteomes" id="UP000076858"/>
    </source>
</evidence>
<name>A0A164E7Q1_9CRUS</name>
<dbReference type="Proteomes" id="UP000076858">
    <property type="component" value="Unassembled WGS sequence"/>
</dbReference>
<sequence length="78" mass="8822">KDTHENYTLSTFNPFFDVNAAPPTSASFLLLPYRLLVTDHHNETGTRDLLLTRQALCHLSNATIDIMKTNSLYNLKVS</sequence>
<keyword evidence="2" id="KW-1185">Reference proteome</keyword>
<comment type="caution">
    <text evidence="1">The sequence shown here is derived from an EMBL/GenBank/DDBJ whole genome shotgun (WGS) entry which is preliminary data.</text>
</comment>
<proteinExistence type="predicted"/>